<dbReference type="SUPFAM" id="SSF103657">
    <property type="entry name" value="BAR/IMD domain-like"/>
    <property type="match status" value="1"/>
</dbReference>
<feature type="compositionally biased region" description="Basic and acidic residues" evidence="3">
    <location>
        <begin position="183"/>
        <end position="196"/>
    </location>
</feature>
<name>A0A833ZBQ0_9CHIR</name>
<evidence type="ECO:0000256" key="1">
    <source>
        <dbReference type="ARBA" id="ARBA00023054"/>
    </source>
</evidence>
<dbReference type="EMBL" id="JABVXQ010000009">
    <property type="protein sequence ID" value="KAF6089993.1"/>
    <property type="molecule type" value="Genomic_DNA"/>
</dbReference>
<evidence type="ECO:0000313" key="6">
    <source>
        <dbReference type="Proteomes" id="UP000664940"/>
    </source>
</evidence>
<proteinExistence type="predicted"/>
<feature type="region of interest" description="Disordered" evidence="3">
    <location>
        <begin position="183"/>
        <end position="223"/>
    </location>
</feature>
<reference evidence="5 6" key="1">
    <citation type="journal article" date="2020" name="Nature">
        <title>Six reference-quality genomes reveal evolution of bat adaptations.</title>
        <authorList>
            <person name="Jebb D."/>
            <person name="Huang Z."/>
            <person name="Pippel M."/>
            <person name="Hughes G.M."/>
            <person name="Lavrichenko K."/>
            <person name="Devanna P."/>
            <person name="Winkler S."/>
            <person name="Jermiin L.S."/>
            <person name="Skirmuntt E.C."/>
            <person name="Katzourakis A."/>
            <person name="Burkitt-Gray L."/>
            <person name="Ray D.A."/>
            <person name="Sullivan K.A.M."/>
            <person name="Roscito J.G."/>
            <person name="Kirilenko B.M."/>
            <person name="Davalos L.M."/>
            <person name="Corthals A.P."/>
            <person name="Power M.L."/>
            <person name="Jones G."/>
            <person name="Ransome R.D."/>
            <person name="Dechmann D.K.N."/>
            <person name="Locatelli A.G."/>
            <person name="Puechmaille S.J."/>
            <person name="Fedrigo O."/>
            <person name="Jarvis E.D."/>
            <person name="Hiller M."/>
            <person name="Vernes S.C."/>
            <person name="Myers E.W."/>
            <person name="Teeling E.C."/>
        </authorList>
    </citation>
    <scope>NUCLEOTIDE SEQUENCE [LARGE SCALE GENOMIC DNA]</scope>
    <source>
        <strain evidence="5">Bat1K_MPI-CBG_1</strain>
    </source>
</reference>
<dbReference type="Gene3D" id="1.20.1270.60">
    <property type="entry name" value="Arfaptin homology (AH) domain/BAR domain"/>
    <property type="match status" value="1"/>
</dbReference>
<dbReference type="InterPro" id="IPR001060">
    <property type="entry name" value="FCH_dom"/>
</dbReference>
<evidence type="ECO:0000256" key="3">
    <source>
        <dbReference type="SAM" id="MobiDB-lite"/>
    </source>
</evidence>
<gene>
    <name evidence="5" type="ORF">HJG60_000917</name>
</gene>
<keyword evidence="1 2" id="KW-0175">Coiled coil</keyword>
<evidence type="ECO:0000313" key="5">
    <source>
        <dbReference type="EMBL" id="KAF6089993.1"/>
    </source>
</evidence>
<comment type="caution">
    <text evidence="5">The sequence shown here is derived from an EMBL/GenBank/DDBJ whole genome shotgun (WGS) entry which is preliminary data.</text>
</comment>
<dbReference type="AlphaFoldDB" id="A0A833ZBQ0"/>
<feature type="compositionally biased region" description="Polar residues" evidence="3">
    <location>
        <begin position="407"/>
        <end position="422"/>
    </location>
</feature>
<organism evidence="5 6">
    <name type="scientific">Phyllostomus discolor</name>
    <name type="common">pale spear-nosed bat</name>
    <dbReference type="NCBI Taxonomy" id="89673"/>
    <lineage>
        <taxon>Eukaryota</taxon>
        <taxon>Metazoa</taxon>
        <taxon>Chordata</taxon>
        <taxon>Craniata</taxon>
        <taxon>Vertebrata</taxon>
        <taxon>Euteleostomi</taxon>
        <taxon>Mammalia</taxon>
        <taxon>Eutheria</taxon>
        <taxon>Laurasiatheria</taxon>
        <taxon>Chiroptera</taxon>
        <taxon>Yangochiroptera</taxon>
        <taxon>Phyllostomidae</taxon>
        <taxon>Phyllostominae</taxon>
        <taxon>Phyllostomus</taxon>
    </lineage>
</organism>
<accession>A0A833ZBQ0</accession>
<dbReference type="InterPro" id="IPR027267">
    <property type="entry name" value="AH/BAR_dom_sf"/>
</dbReference>
<dbReference type="Proteomes" id="UP000664940">
    <property type="component" value="Unassembled WGS sequence"/>
</dbReference>
<dbReference type="Gene3D" id="1.10.555.10">
    <property type="entry name" value="Rho GTPase activation protein"/>
    <property type="match status" value="1"/>
</dbReference>
<dbReference type="SUPFAM" id="SSF48350">
    <property type="entry name" value="GTPase activation domain, GAP"/>
    <property type="match status" value="1"/>
</dbReference>
<evidence type="ECO:0000256" key="2">
    <source>
        <dbReference type="PROSITE-ProRule" id="PRU01077"/>
    </source>
</evidence>
<dbReference type="SMART" id="SM00055">
    <property type="entry name" value="FCH"/>
    <property type="match status" value="1"/>
</dbReference>
<dbReference type="InterPro" id="IPR031160">
    <property type="entry name" value="F_BAR_dom"/>
</dbReference>
<evidence type="ECO:0000259" key="4">
    <source>
        <dbReference type="PROSITE" id="PS51741"/>
    </source>
</evidence>
<sequence>MATHGKLRRERGPQAEYETQVKEMRWQLSEQLRCLELQGELRRELLQELAEFMRRRAEVELEYSRGLEKLVERFSSRGGRLGGSREHQSFRKEPSLLSSLHCWAVLLQQTRQQSRDSAALSEVLAGPLAQRLSHIAEDVGRIVKKSKDLEQQLQEELLEVVSELQTAKKTYQVYHTESMNAEAKLREAERQEEKRAGRSAAAAATATTSTEAGPLRKSSLKKGSRLVEKRQAKFLEHKLKCTKARNEYLLSLASVNAAVSNYYLHDVLDLMDCCDTGFHLALGQVFRSYTAAESRTQASQMQGLGSLEEAVEALDPPGDKAKVLEVHAVAFCPPLRFDYQPHEGDEVADIRVEVELRDEILPRAQNIQSRLDRQTIETEEVNKTLKATLQALLEVMALEDGEVVDSFQASPSTESLKSTNSDPGARQAGRRRGQQQETETFYITKLQEYLSGRSILAKLQAKHEKLQEAIQRGDKEEQEVSWAQYTQRKFQKSRHARPSSQYNQKLFGGDMEKFIQSSGQPVPLVVESCIRFINLNGEDPLVEGCTARDLDSVAGVLKLYFRSLDPPLFSSDLFTELLASAGTPRWRAWQGTTSRSWKLGPWPRKMRALWRPWPALPTQAAQPRS</sequence>
<protein>
    <submittedName>
        <fullName evidence="5">Rho GTPase activating protein 4</fullName>
    </submittedName>
</protein>
<dbReference type="PROSITE" id="PS51741">
    <property type="entry name" value="F_BAR"/>
    <property type="match status" value="1"/>
</dbReference>
<dbReference type="CDD" id="cd07656">
    <property type="entry name" value="F-BAR_srGAP"/>
    <property type="match status" value="1"/>
</dbReference>
<feature type="compositionally biased region" description="Low complexity" evidence="3">
    <location>
        <begin position="198"/>
        <end position="213"/>
    </location>
</feature>
<dbReference type="Pfam" id="PF00611">
    <property type="entry name" value="FCH"/>
    <property type="match status" value="1"/>
</dbReference>
<dbReference type="PANTHER" id="PTHR14166">
    <property type="entry name" value="SLIT-ROBO RHO GTPASE ACTIVATING PROTEIN"/>
    <property type="match status" value="1"/>
</dbReference>
<feature type="domain" description="F-BAR" evidence="4">
    <location>
        <begin position="19"/>
        <end position="319"/>
    </location>
</feature>
<dbReference type="InterPro" id="IPR008936">
    <property type="entry name" value="Rho_GTPase_activation_prot"/>
</dbReference>
<feature type="region of interest" description="Disordered" evidence="3">
    <location>
        <begin position="407"/>
        <end position="437"/>
    </location>
</feature>
<dbReference type="InterPro" id="IPR051627">
    <property type="entry name" value="SLIT-ROBO_RhoGAP"/>
</dbReference>